<comment type="caution">
    <text evidence="2">The sequence shown here is derived from an EMBL/GenBank/DDBJ whole genome shotgun (WGS) entry which is preliminary data.</text>
</comment>
<dbReference type="GO" id="GO:0003677">
    <property type="term" value="F:DNA binding"/>
    <property type="evidence" value="ECO:0007669"/>
    <property type="project" value="InterPro"/>
</dbReference>
<dbReference type="InterPro" id="IPR036388">
    <property type="entry name" value="WH-like_DNA-bd_sf"/>
</dbReference>
<evidence type="ECO:0000259" key="1">
    <source>
        <dbReference type="SMART" id="SM00421"/>
    </source>
</evidence>
<dbReference type="SMART" id="SM00421">
    <property type="entry name" value="HTH_LUXR"/>
    <property type="match status" value="1"/>
</dbReference>
<dbReference type="Gene3D" id="1.10.10.10">
    <property type="entry name" value="Winged helix-like DNA-binding domain superfamily/Winged helix DNA-binding domain"/>
    <property type="match status" value="1"/>
</dbReference>
<dbReference type="InterPro" id="IPR016032">
    <property type="entry name" value="Sig_transdc_resp-reg_C-effctor"/>
</dbReference>
<dbReference type="EMBL" id="LAZR01020939">
    <property type="protein sequence ID" value="KKL87051.1"/>
    <property type="molecule type" value="Genomic_DNA"/>
</dbReference>
<organism evidence="2">
    <name type="scientific">marine sediment metagenome</name>
    <dbReference type="NCBI Taxonomy" id="412755"/>
    <lineage>
        <taxon>unclassified sequences</taxon>
        <taxon>metagenomes</taxon>
        <taxon>ecological metagenomes</taxon>
    </lineage>
</organism>
<protein>
    <recommendedName>
        <fullName evidence="1">HTH luxR-type domain-containing protein</fullName>
    </recommendedName>
</protein>
<proteinExistence type="predicted"/>
<dbReference type="GO" id="GO:0006355">
    <property type="term" value="P:regulation of DNA-templated transcription"/>
    <property type="evidence" value="ECO:0007669"/>
    <property type="project" value="InterPro"/>
</dbReference>
<dbReference type="AlphaFoldDB" id="A0A0F9G9G4"/>
<name>A0A0F9G9G4_9ZZZZ</name>
<dbReference type="InterPro" id="IPR000792">
    <property type="entry name" value="Tscrpt_reg_LuxR_C"/>
</dbReference>
<dbReference type="SUPFAM" id="SSF46894">
    <property type="entry name" value="C-terminal effector domain of the bipartite response regulators"/>
    <property type="match status" value="1"/>
</dbReference>
<gene>
    <name evidence="2" type="ORF">LCGC14_1938530</name>
</gene>
<feature type="domain" description="HTH luxR-type" evidence="1">
    <location>
        <begin position="19"/>
        <end position="74"/>
    </location>
</feature>
<reference evidence="2" key="1">
    <citation type="journal article" date="2015" name="Nature">
        <title>Complex archaea that bridge the gap between prokaryotes and eukaryotes.</title>
        <authorList>
            <person name="Spang A."/>
            <person name="Saw J.H."/>
            <person name="Jorgensen S.L."/>
            <person name="Zaremba-Niedzwiedzka K."/>
            <person name="Martijn J."/>
            <person name="Lind A.E."/>
            <person name="van Eijk R."/>
            <person name="Schleper C."/>
            <person name="Guy L."/>
            <person name="Ettema T.J."/>
        </authorList>
    </citation>
    <scope>NUCLEOTIDE SEQUENCE</scope>
</reference>
<accession>A0A0F9G9G4</accession>
<dbReference type="Pfam" id="PF00196">
    <property type="entry name" value="GerE"/>
    <property type="match status" value="1"/>
</dbReference>
<sequence length="89" mass="9780">MSSAKDSHPARVTGQRRSIWDLTPRELEVLHVLELDRRTIASRLGMSPGTLSQHINNIFDKLGIEDPGPGVNGAGRDRALQVAKERGLL</sequence>
<evidence type="ECO:0000313" key="2">
    <source>
        <dbReference type="EMBL" id="KKL87051.1"/>
    </source>
</evidence>